<dbReference type="Gene3D" id="3.10.180.10">
    <property type="entry name" value="2,3-Dihydroxybiphenyl 1,2-Dioxygenase, domain 1"/>
    <property type="match status" value="1"/>
</dbReference>
<organism evidence="2 3">
    <name type="scientific">Methylomarinum roseum</name>
    <dbReference type="NCBI Taxonomy" id="3067653"/>
    <lineage>
        <taxon>Bacteria</taxon>
        <taxon>Pseudomonadati</taxon>
        <taxon>Pseudomonadota</taxon>
        <taxon>Gammaproteobacteria</taxon>
        <taxon>Methylococcales</taxon>
        <taxon>Methylococcaceae</taxon>
        <taxon>Methylomarinum</taxon>
    </lineage>
</organism>
<dbReference type="InterPro" id="IPR029068">
    <property type="entry name" value="Glyas_Bleomycin-R_OHBP_Dase"/>
</dbReference>
<dbReference type="Proteomes" id="UP001225378">
    <property type="component" value="Chromosome"/>
</dbReference>
<reference evidence="2 3" key="1">
    <citation type="journal article" date="2024" name="Microbiology">
        <title>Methylomarinum rosea sp. nov., a novel halophilic methanotrophic bacterium from the hypersaline Lake Elton.</title>
        <authorList>
            <person name="Suleimanov R.Z."/>
            <person name="Oshkin I.Y."/>
            <person name="Danilova O.V."/>
            <person name="Suzina N.E."/>
            <person name="Dedysh S.N."/>
        </authorList>
    </citation>
    <scope>NUCLEOTIDE SEQUENCE [LARGE SCALE GENOMIC DNA]</scope>
    <source>
        <strain evidence="2 3">Ch1-1</strain>
    </source>
</reference>
<dbReference type="Pfam" id="PF00903">
    <property type="entry name" value="Glyoxalase"/>
    <property type="match status" value="1"/>
</dbReference>
<dbReference type="PANTHER" id="PTHR21366:SF22">
    <property type="entry name" value="VOC DOMAIN-CONTAINING PROTEIN"/>
    <property type="match status" value="1"/>
</dbReference>
<dbReference type="CDD" id="cd07245">
    <property type="entry name" value="VOC_like"/>
    <property type="match status" value="1"/>
</dbReference>
<proteinExistence type="predicted"/>
<dbReference type="InterPro" id="IPR050383">
    <property type="entry name" value="GlyoxalaseI/FosfomycinResist"/>
</dbReference>
<evidence type="ECO:0000259" key="1">
    <source>
        <dbReference type="PROSITE" id="PS51819"/>
    </source>
</evidence>
<accession>A0AAU7NV32</accession>
<keyword evidence="3" id="KW-1185">Reference proteome</keyword>
<dbReference type="RefSeq" id="WP_305906408.1">
    <property type="nucleotide sequence ID" value="NZ_CP157743.1"/>
</dbReference>
<dbReference type="SUPFAM" id="SSF54593">
    <property type="entry name" value="Glyoxalase/Bleomycin resistance protein/Dihydroxybiphenyl dioxygenase"/>
    <property type="match status" value="1"/>
</dbReference>
<name>A0AAU7NV32_9GAMM</name>
<sequence>MSHIEYTLHHASLIVSDTQQSLHFYANVLGMQQVPRPNLPFPGAWLKIGAQQQIHLLELDNPDPTTGRPKHGGRDRHVALTVKDIAPVKDSLEKANIAYTLSISGRQALFCRDPDGNAIEIIAEAELANMPAA</sequence>
<gene>
    <name evidence="2" type="ORF">Q9L42_001395</name>
</gene>
<evidence type="ECO:0000313" key="2">
    <source>
        <dbReference type="EMBL" id="XBS20813.1"/>
    </source>
</evidence>
<feature type="domain" description="VOC" evidence="1">
    <location>
        <begin position="7"/>
        <end position="124"/>
    </location>
</feature>
<dbReference type="PANTHER" id="PTHR21366">
    <property type="entry name" value="GLYOXALASE FAMILY PROTEIN"/>
    <property type="match status" value="1"/>
</dbReference>
<dbReference type="InterPro" id="IPR004360">
    <property type="entry name" value="Glyas_Fos-R_dOase_dom"/>
</dbReference>
<dbReference type="EMBL" id="CP157743">
    <property type="protein sequence ID" value="XBS20813.1"/>
    <property type="molecule type" value="Genomic_DNA"/>
</dbReference>
<dbReference type="PROSITE" id="PS51819">
    <property type="entry name" value="VOC"/>
    <property type="match status" value="1"/>
</dbReference>
<dbReference type="KEGG" id="mech:Q9L42_001395"/>
<dbReference type="InterPro" id="IPR037523">
    <property type="entry name" value="VOC_core"/>
</dbReference>
<dbReference type="AlphaFoldDB" id="A0AAU7NV32"/>
<evidence type="ECO:0000313" key="3">
    <source>
        <dbReference type="Proteomes" id="UP001225378"/>
    </source>
</evidence>
<protein>
    <submittedName>
        <fullName evidence="2">VOC family protein</fullName>
    </submittedName>
</protein>